<dbReference type="Proteomes" id="UP000094256">
    <property type="component" value="Plasmid unnamed"/>
</dbReference>
<evidence type="ECO:0000256" key="1">
    <source>
        <dbReference type="SAM" id="Phobius"/>
    </source>
</evidence>
<keyword evidence="2" id="KW-0614">Plasmid</keyword>
<keyword evidence="1" id="KW-0812">Transmembrane</keyword>
<accession>A0A1B3ZIU0</accession>
<geneLocation type="plasmid" evidence="3"/>
<gene>
    <name evidence="2" type="ORF">AWL63_24235</name>
</gene>
<dbReference type="KEGG" id="span:AWL63_24235"/>
<keyword evidence="1" id="KW-1133">Transmembrane helix</keyword>
<name>A0A1B3ZIU0_9SPHN</name>
<keyword evidence="3" id="KW-1185">Reference proteome</keyword>
<sequence>MYDLRTYMATKDLPGGPFYVPEEHLAHDSMAERPDDRPLTVGQAVGGVISLVLLVATGAYLFVAL</sequence>
<dbReference type="EMBL" id="CP014169">
    <property type="protein sequence ID" value="AOH87326.1"/>
    <property type="molecule type" value="Genomic_DNA"/>
</dbReference>
<proteinExistence type="predicted"/>
<organism evidence="2 3">
    <name type="scientific">Sphingomonas panacis</name>
    <dbReference type="NCBI Taxonomy" id="1560345"/>
    <lineage>
        <taxon>Bacteria</taxon>
        <taxon>Pseudomonadati</taxon>
        <taxon>Pseudomonadota</taxon>
        <taxon>Alphaproteobacteria</taxon>
        <taxon>Sphingomonadales</taxon>
        <taxon>Sphingomonadaceae</taxon>
        <taxon>Sphingomonas</taxon>
    </lineage>
</organism>
<protein>
    <submittedName>
        <fullName evidence="2">Uncharacterized protein</fullName>
    </submittedName>
</protein>
<dbReference type="OrthoDB" id="7580067at2"/>
<dbReference type="RefSeq" id="WP_069207895.1">
    <property type="nucleotide sequence ID" value="NZ_CP014169.1"/>
</dbReference>
<keyword evidence="1" id="KW-0472">Membrane</keyword>
<dbReference type="AlphaFoldDB" id="A0A1B3ZIU0"/>
<evidence type="ECO:0000313" key="3">
    <source>
        <dbReference type="Proteomes" id="UP000094256"/>
    </source>
</evidence>
<evidence type="ECO:0000313" key="2">
    <source>
        <dbReference type="EMBL" id="AOH87326.1"/>
    </source>
</evidence>
<reference evidence="2 3" key="1">
    <citation type="submission" date="2016-01" db="EMBL/GenBank/DDBJ databases">
        <title>Complete genome and mega plasmid sequence of Sphingomonas panacis DCY99 elicits systemic resistance in rice to Xanthomonas oryzae.</title>
        <authorList>
            <person name="Kim Y.J."/>
            <person name="Yang D.C."/>
            <person name="Sing P."/>
        </authorList>
    </citation>
    <scope>NUCLEOTIDE SEQUENCE [LARGE SCALE GENOMIC DNA]</scope>
    <source>
        <strain evidence="2 3">DCY99</strain>
        <plasmid evidence="3">Plasmid</plasmid>
    </source>
</reference>
<feature type="transmembrane region" description="Helical" evidence="1">
    <location>
        <begin position="44"/>
        <end position="63"/>
    </location>
</feature>